<feature type="region of interest" description="Disordered" evidence="4">
    <location>
        <begin position="45"/>
        <end position="81"/>
    </location>
</feature>
<evidence type="ECO:0000256" key="4">
    <source>
        <dbReference type="SAM" id="MobiDB-lite"/>
    </source>
</evidence>
<comment type="caution">
    <text evidence="6">The sequence shown here is derived from an EMBL/GenBank/DDBJ whole genome shotgun (WGS) entry which is preliminary data.</text>
</comment>
<sequence length="516" mass="56524">MSDPSLEASPAAGAAAAAAAMAVAAAAAAGPGELKRSNKLDFAAARERSFLRQGGGHQPRESRRKAAAMPSNRGKPTMEIYRPPNVRTDIVTNGVSPISARLNVHAKEFTMKSGDISMSRSSSHVPAALNNHINNNMAYKDGIRHSHYLQTSKSSGNILHSIQHSKSSGNVMHSLSQSVSSGNILQGPRVHFQLDTTKHSDVPETESPPKNSSQDFGNKIPMKSCSVSEMKSVLAEGNRIINSDINDVSNSINQKSFRPQSMMLPLGLKRSKSLGAADMLAAKNSTSFGIAKEAPDLGTFSLEVQTCIHRAVDDPNKVSARMLMELVRQIMDRVVGSVSYALPAAKLCITIIEKEKKETFLESLLNTCQQWYHERERVLRSTPSGSNLRYCAFMQFLNEMYCELKRRQLQLKTQYEGVPPGLVLLTLLYKCCQDCLKPPSTQGETDSLFFVLTSVGRDLEQELPGKLQQLLSSIRDAFLTTGSTPAVKKTLLQLIELHASKWQLPASAVMYYTTNQ</sequence>
<dbReference type="SMART" id="SM00543">
    <property type="entry name" value="MIF4G"/>
    <property type="match status" value="1"/>
</dbReference>
<dbReference type="AlphaFoldDB" id="A0AAN9VXB0"/>
<dbReference type="PANTHER" id="PTHR23254">
    <property type="entry name" value="EIF4G DOMAIN PROTEIN"/>
    <property type="match status" value="1"/>
</dbReference>
<keyword evidence="2" id="KW-0963">Cytoplasm</keyword>
<dbReference type="FunFam" id="1.25.40.180:FF:000039">
    <property type="entry name" value="Uncharacterized protein, isoform B"/>
    <property type="match status" value="1"/>
</dbReference>
<dbReference type="Gene3D" id="1.25.40.180">
    <property type="match status" value="1"/>
</dbReference>
<keyword evidence="7" id="KW-1185">Reference proteome</keyword>
<keyword evidence="3" id="KW-0810">Translation regulation</keyword>
<dbReference type="GO" id="GO:0005829">
    <property type="term" value="C:cytosol"/>
    <property type="evidence" value="ECO:0007669"/>
    <property type="project" value="TreeGrafter"/>
</dbReference>
<evidence type="ECO:0000256" key="2">
    <source>
        <dbReference type="ARBA" id="ARBA00022490"/>
    </source>
</evidence>
<evidence type="ECO:0000256" key="3">
    <source>
        <dbReference type="ARBA" id="ARBA00022845"/>
    </source>
</evidence>
<comment type="subcellular location">
    <subcellularLocation>
        <location evidence="1">Cytoplasm</location>
    </subcellularLocation>
</comment>
<feature type="region of interest" description="Disordered" evidence="4">
    <location>
        <begin position="198"/>
        <end position="220"/>
    </location>
</feature>
<dbReference type="SUPFAM" id="SSF48371">
    <property type="entry name" value="ARM repeat"/>
    <property type="match status" value="1"/>
</dbReference>
<name>A0AAN9VXB0_9ORTH</name>
<evidence type="ECO:0000313" key="7">
    <source>
        <dbReference type="Proteomes" id="UP001378592"/>
    </source>
</evidence>
<dbReference type="InterPro" id="IPR051367">
    <property type="entry name" value="mRNA_TranslReg/HistoneTransl"/>
</dbReference>
<reference evidence="6 7" key="1">
    <citation type="submission" date="2024-03" db="EMBL/GenBank/DDBJ databases">
        <title>The genome assembly and annotation of the cricket Gryllus longicercus Weissman &amp; Gray.</title>
        <authorList>
            <person name="Szrajer S."/>
            <person name="Gray D."/>
            <person name="Ylla G."/>
        </authorList>
    </citation>
    <scope>NUCLEOTIDE SEQUENCE [LARGE SCALE GENOMIC DNA]</scope>
    <source>
        <strain evidence="6">DAG 2021-001</strain>
        <tissue evidence="6">Whole body minus gut</tissue>
    </source>
</reference>
<dbReference type="InterPro" id="IPR003890">
    <property type="entry name" value="MIF4G-like_typ-3"/>
</dbReference>
<dbReference type="Proteomes" id="UP001378592">
    <property type="component" value="Unassembled WGS sequence"/>
</dbReference>
<evidence type="ECO:0000259" key="5">
    <source>
        <dbReference type="SMART" id="SM00543"/>
    </source>
</evidence>
<dbReference type="GO" id="GO:0006446">
    <property type="term" value="P:regulation of translational initiation"/>
    <property type="evidence" value="ECO:0007669"/>
    <property type="project" value="TreeGrafter"/>
</dbReference>
<proteinExistence type="predicted"/>
<evidence type="ECO:0000313" key="6">
    <source>
        <dbReference type="EMBL" id="KAK7865038.1"/>
    </source>
</evidence>
<organism evidence="6 7">
    <name type="scientific">Gryllus longicercus</name>
    <dbReference type="NCBI Taxonomy" id="2509291"/>
    <lineage>
        <taxon>Eukaryota</taxon>
        <taxon>Metazoa</taxon>
        <taxon>Ecdysozoa</taxon>
        <taxon>Arthropoda</taxon>
        <taxon>Hexapoda</taxon>
        <taxon>Insecta</taxon>
        <taxon>Pterygota</taxon>
        <taxon>Neoptera</taxon>
        <taxon>Polyneoptera</taxon>
        <taxon>Orthoptera</taxon>
        <taxon>Ensifera</taxon>
        <taxon>Gryllidea</taxon>
        <taxon>Grylloidea</taxon>
        <taxon>Gryllidae</taxon>
        <taxon>Gryllinae</taxon>
        <taxon>Gryllus</taxon>
    </lineage>
</organism>
<dbReference type="GO" id="GO:0008494">
    <property type="term" value="F:translation activator activity"/>
    <property type="evidence" value="ECO:0007669"/>
    <property type="project" value="TreeGrafter"/>
</dbReference>
<dbReference type="PANTHER" id="PTHR23254:SF16">
    <property type="entry name" value="CBP80_20-DEPENDENT TRANSLATION INITIATION FACTOR"/>
    <property type="match status" value="1"/>
</dbReference>
<evidence type="ECO:0000256" key="1">
    <source>
        <dbReference type="ARBA" id="ARBA00004496"/>
    </source>
</evidence>
<dbReference type="EMBL" id="JAZDUA010000188">
    <property type="protein sequence ID" value="KAK7865038.1"/>
    <property type="molecule type" value="Genomic_DNA"/>
</dbReference>
<dbReference type="InterPro" id="IPR016024">
    <property type="entry name" value="ARM-type_fold"/>
</dbReference>
<protein>
    <recommendedName>
        <fullName evidence="5">MIF4G domain-containing protein</fullName>
    </recommendedName>
</protein>
<feature type="domain" description="MIF4G" evidence="5">
    <location>
        <begin position="281"/>
        <end position="501"/>
    </location>
</feature>
<dbReference type="Pfam" id="PF02854">
    <property type="entry name" value="MIF4G"/>
    <property type="match status" value="1"/>
</dbReference>
<gene>
    <name evidence="6" type="ORF">R5R35_000052</name>
</gene>
<accession>A0AAN9VXB0</accession>
<dbReference type="GO" id="GO:0003723">
    <property type="term" value="F:RNA binding"/>
    <property type="evidence" value="ECO:0007669"/>
    <property type="project" value="InterPro"/>
</dbReference>